<accession>A0ABM1RY32</accession>
<gene>
    <name evidence="4" type="primary">LOC111083867</name>
</gene>
<feature type="non-terminal residue" evidence="4">
    <location>
        <position position="339"/>
    </location>
</feature>
<protein>
    <submittedName>
        <fullName evidence="4">Protein SON-like</fullName>
    </submittedName>
</protein>
<evidence type="ECO:0000256" key="1">
    <source>
        <dbReference type="SAM" id="MobiDB-lite"/>
    </source>
</evidence>
<feature type="compositionally biased region" description="Low complexity" evidence="1">
    <location>
        <begin position="261"/>
        <end position="277"/>
    </location>
</feature>
<dbReference type="Proteomes" id="UP000694941">
    <property type="component" value="Unplaced"/>
</dbReference>
<feature type="compositionally biased region" description="Low complexity" evidence="1">
    <location>
        <begin position="174"/>
        <end position="189"/>
    </location>
</feature>
<keyword evidence="2" id="KW-1133">Transmembrane helix</keyword>
<proteinExistence type="predicted"/>
<feature type="region of interest" description="Disordered" evidence="1">
    <location>
        <begin position="174"/>
        <end position="300"/>
    </location>
</feature>
<feature type="transmembrane region" description="Helical" evidence="2">
    <location>
        <begin position="306"/>
        <end position="330"/>
    </location>
</feature>
<evidence type="ECO:0000313" key="4">
    <source>
        <dbReference type="RefSeq" id="XP_022236287.1"/>
    </source>
</evidence>
<feature type="compositionally biased region" description="Polar residues" evidence="1">
    <location>
        <begin position="1"/>
        <end position="11"/>
    </location>
</feature>
<sequence length="339" mass="38297">MSDEMTSNTDQSSDKGHQEKLNCDVVTVVMETGNDRKKQSVVNSLTIPSYILSTADQGISEETVIRVGVDDDSPTTKVKKQRRNKDHCDLRRSFTTNEIHSLETNNTTECSKQQLQKKDYLCLPPVYTPAGHDQFRRHSMEIPSEQVPLKKGQRKRSCPETEFYRLDCLSRSSLRSNASGHSRRSSSASNRRRRHSRTPRGSITTPSRKSSRASRGSVTTNEASRRSSKASRESDATYQNPSRRSSRASRDSNSFMDVSRRPSQSPRGSVGSGSSSRQHIRTPRRSLDEQEVKEDENEPESRRRRIIIGIICSVFFFILITSIVLVAATLNLSTRIDQL</sequence>
<dbReference type="GeneID" id="111083867"/>
<feature type="compositionally biased region" description="Polar residues" evidence="1">
    <location>
        <begin position="203"/>
        <end position="221"/>
    </location>
</feature>
<keyword evidence="3" id="KW-1185">Reference proteome</keyword>
<keyword evidence="2" id="KW-0472">Membrane</keyword>
<keyword evidence="2" id="KW-0812">Transmembrane</keyword>
<feature type="region of interest" description="Disordered" evidence="1">
    <location>
        <begin position="1"/>
        <end position="21"/>
    </location>
</feature>
<reference evidence="4" key="1">
    <citation type="submission" date="2025-08" db="UniProtKB">
        <authorList>
            <consortium name="RefSeq"/>
        </authorList>
    </citation>
    <scope>IDENTIFICATION</scope>
    <source>
        <tissue evidence="4">Muscle</tissue>
    </source>
</reference>
<name>A0ABM1RY32_LIMPO</name>
<dbReference type="RefSeq" id="XP_022236287.1">
    <property type="nucleotide sequence ID" value="XM_022380579.1"/>
</dbReference>
<evidence type="ECO:0000313" key="3">
    <source>
        <dbReference type="Proteomes" id="UP000694941"/>
    </source>
</evidence>
<organism evidence="3 4">
    <name type="scientific">Limulus polyphemus</name>
    <name type="common">Atlantic horseshoe crab</name>
    <dbReference type="NCBI Taxonomy" id="6850"/>
    <lineage>
        <taxon>Eukaryota</taxon>
        <taxon>Metazoa</taxon>
        <taxon>Ecdysozoa</taxon>
        <taxon>Arthropoda</taxon>
        <taxon>Chelicerata</taxon>
        <taxon>Merostomata</taxon>
        <taxon>Xiphosura</taxon>
        <taxon>Limulidae</taxon>
        <taxon>Limulus</taxon>
    </lineage>
</organism>
<feature type="compositionally biased region" description="Basic and acidic residues" evidence="1">
    <location>
        <begin position="12"/>
        <end position="21"/>
    </location>
</feature>
<evidence type="ECO:0000256" key="2">
    <source>
        <dbReference type="SAM" id="Phobius"/>
    </source>
</evidence>